<dbReference type="InterPro" id="IPR050696">
    <property type="entry name" value="FtsA/MreB"/>
</dbReference>
<sequence length="316" mass="35524">MQFTLQRHFGIGISLDEDRVEVVRVRDSLGIVDVMAHAAIPFSKNVYDNGRIRDVQRFASELSALFDTYDLPKKGITVSLPSSMVALRMLSMPKVNRKQMEQMLQFQIQNEIRLPFADPVYDFDSYPSSFHSEDTILLVATPRDLVNGLVEAFREAGLRLAAIEAKGFSILRAVKALDKLPETETIVAEFGVHRIDAHFYKKGCLLMTRPLDIRADDYVQQPDYPDSFSRDLSYQIQRSISFVQYSLKQRDTAIDTIFLTGHVPDGERLAECLATQLDIAVKILDKPADRQLNQPLNVISLSATGAALRGVKSDAD</sequence>
<dbReference type="PANTHER" id="PTHR32432:SF3">
    <property type="entry name" value="ETHANOLAMINE UTILIZATION PROTEIN EUTJ"/>
    <property type="match status" value="1"/>
</dbReference>
<dbReference type="InterPro" id="IPR043129">
    <property type="entry name" value="ATPase_NBD"/>
</dbReference>
<dbReference type="Gene3D" id="3.30.420.380">
    <property type="match status" value="1"/>
</dbReference>
<gene>
    <name evidence="1" type="primary">pilM</name>
    <name evidence="1" type="ORF">ACFO8Q_11560</name>
</gene>
<comment type="caution">
    <text evidence="1">The sequence shown here is derived from an EMBL/GenBank/DDBJ whole genome shotgun (WGS) entry which is preliminary data.</text>
</comment>
<dbReference type="RefSeq" id="WP_380025910.1">
    <property type="nucleotide sequence ID" value="NZ_JBHSHC010000096.1"/>
</dbReference>
<accession>A0ABV9Q3Z6</accession>
<keyword evidence="2" id="KW-1185">Reference proteome</keyword>
<reference evidence="2" key="1">
    <citation type="journal article" date="2019" name="Int. J. Syst. Evol. Microbiol.">
        <title>The Global Catalogue of Microorganisms (GCM) 10K type strain sequencing project: providing services to taxonomists for standard genome sequencing and annotation.</title>
        <authorList>
            <consortium name="The Broad Institute Genomics Platform"/>
            <consortium name="The Broad Institute Genome Sequencing Center for Infectious Disease"/>
            <person name="Wu L."/>
            <person name="Ma J."/>
        </authorList>
    </citation>
    <scope>NUCLEOTIDE SEQUENCE [LARGE SCALE GENOMIC DNA]</scope>
    <source>
        <strain evidence="2">WYCCWR 12678</strain>
    </source>
</reference>
<evidence type="ECO:0000313" key="1">
    <source>
        <dbReference type="EMBL" id="MFC4767987.1"/>
    </source>
</evidence>
<dbReference type="SUPFAM" id="SSF53067">
    <property type="entry name" value="Actin-like ATPase domain"/>
    <property type="match status" value="1"/>
</dbReference>
<protein>
    <submittedName>
        <fullName evidence="1">Type IV pilus biogenesis protein PilM</fullName>
    </submittedName>
</protein>
<evidence type="ECO:0000313" key="2">
    <source>
        <dbReference type="Proteomes" id="UP001596002"/>
    </source>
</evidence>
<dbReference type="EMBL" id="JBHSHC010000096">
    <property type="protein sequence ID" value="MFC4767987.1"/>
    <property type="molecule type" value="Genomic_DNA"/>
</dbReference>
<proteinExistence type="predicted"/>
<organism evidence="1 2">
    <name type="scientific">Effusibacillus consociatus</name>
    <dbReference type="NCBI Taxonomy" id="1117041"/>
    <lineage>
        <taxon>Bacteria</taxon>
        <taxon>Bacillati</taxon>
        <taxon>Bacillota</taxon>
        <taxon>Bacilli</taxon>
        <taxon>Bacillales</taxon>
        <taxon>Alicyclobacillaceae</taxon>
        <taxon>Effusibacillus</taxon>
    </lineage>
</organism>
<dbReference type="Pfam" id="PF11104">
    <property type="entry name" value="PilM_2"/>
    <property type="match status" value="1"/>
</dbReference>
<dbReference type="InterPro" id="IPR005883">
    <property type="entry name" value="PilM"/>
</dbReference>
<dbReference type="Proteomes" id="UP001596002">
    <property type="component" value="Unassembled WGS sequence"/>
</dbReference>
<name>A0ABV9Q3Z6_9BACL</name>
<dbReference type="PANTHER" id="PTHR32432">
    <property type="entry name" value="CELL DIVISION PROTEIN FTSA-RELATED"/>
    <property type="match status" value="1"/>
</dbReference>